<name>A0A5J4YZP0_PORPP</name>
<dbReference type="EMBL" id="VRMN01000002">
    <property type="protein sequence ID" value="KAA8496615.1"/>
    <property type="molecule type" value="Genomic_DNA"/>
</dbReference>
<sequence>MGLSAAVLIKLSRTGNASACFCFDERYVVFIGTACAIHTIDITRSTKVVICDALPARVPCRNELILSNGQTKTASKTKALLRVSARRHFSHREPHNNKTLSRTLSSMSK</sequence>
<gene>
    <name evidence="2" type="ORF">FVE85_0344</name>
</gene>
<protein>
    <submittedName>
        <fullName evidence="2">Uncharacterized protein</fullName>
    </submittedName>
</protein>
<accession>A0A5J4YZP0</accession>
<reference evidence="3" key="1">
    <citation type="journal article" date="2019" name="Nat. Commun.">
        <title>Expansion of phycobilisome linker gene families in mesophilic red algae.</title>
        <authorList>
            <person name="Lee J."/>
            <person name="Kim D."/>
            <person name="Bhattacharya D."/>
            <person name="Yoon H.S."/>
        </authorList>
    </citation>
    <scope>NUCLEOTIDE SEQUENCE [LARGE SCALE GENOMIC DNA]</scope>
    <source>
        <strain evidence="3">CCMP 1328</strain>
    </source>
</reference>
<evidence type="ECO:0000313" key="2">
    <source>
        <dbReference type="EMBL" id="KAA8496615.1"/>
    </source>
</evidence>
<dbReference type="Proteomes" id="UP000324585">
    <property type="component" value="Unassembled WGS sequence"/>
</dbReference>
<comment type="caution">
    <text evidence="2">The sequence shown here is derived from an EMBL/GenBank/DDBJ whole genome shotgun (WGS) entry which is preliminary data.</text>
</comment>
<feature type="region of interest" description="Disordered" evidence="1">
    <location>
        <begin position="89"/>
        <end position="109"/>
    </location>
</feature>
<organism evidence="2 3">
    <name type="scientific">Porphyridium purpureum</name>
    <name type="common">Red alga</name>
    <name type="synonym">Porphyridium cruentum</name>
    <dbReference type="NCBI Taxonomy" id="35688"/>
    <lineage>
        <taxon>Eukaryota</taxon>
        <taxon>Rhodophyta</taxon>
        <taxon>Bangiophyceae</taxon>
        <taxon>Porphyridiales</taxon>
        <taxon>Porphyridiaceae</taxon>
        <taxon>Porphyridium</taxon>
    </lineage>
</organism>
<evidence type="ECO:0000313" key="3">
    <source>
        <dbReference type="Proteomes" id="UP000324585"/>
    </source>
</evidence>
<dbReference type="AlphaFoldDB" id="A0A5J4YZP0"/>
<evidence type="ECO:0000256" key="1">
    <source>
        <dbReference type="SAM" id="MobiDB-lite"/>
    </source>
</evidence>
<feature type="compositionally biased region" description="Polar residues" evidence="1">
    <location>
        <begin position="97"/>
        <end position="109"/>
    </location>
</feature>
<keyword evidence="3" id="KW-1185">Reference proteome</keyword>
<proteinExistence type="predicted"/>